<sequence>MRRGGWSAERQRQFIELLAETGSVRAACRRLGVGEHHIYKLRNHPEAASFRKAWEAALDLGIARIEDVAMDRALNGVEEPVYHRGELVGTRRAYNDRLLMFMLRNRAPERFAEGKPRAMNAVDKMELARLKAQWRKEWEKEWGARQLEQESITIASINAKIDAMREKSDKLASPEVRAAREAYDAAVARDREEDYSPWHDPRHELYNPALTSRGARIPVSDDTQADAAKGAPFPLYDTQEEADAAGMVFNGAMLPPPEEEAEGEKPENPRWRSIKDDGWD</sequence>
<gene>
    <name evidence="2" type="ORF">DVR09_10830</name>
</gene>
<dbReference type="OrthoDB" id="7282816at2"/>
<protein>
    <recommendedName>
        <fullName evidence="4">Terminase</fullName>
    </recommendedName>
</protein>
<evidence type="ECO:0000313" key="2">
    <source>
        <dbReference type="EMBL" id="AXK42757.1"/>
    </source>
</evidence>
<evidence type="ECO:0000313" key="3">
    <source>
        <dbReference type="Proteomes" id="UP000254508"/>
    </source>
</evidence>
<name>A0A345YFQ5_9SPHN</name>
<reference evidence="3" key="1">
    <citation type="submission" date="2018-07" db="EMBL/GenBank/DDBJ databases">
        <title>Genome sequence of Erythrobacter strain YH-07, an antagonistic bacterium isolated from Yellow Sea.</title>
        <authorList>
            <person name="Tang T."/>
            <person name="Liu Q."/>
            <person name="Sun X."/>
        </authorList>
    </citation>
    <scope>NUCLEOTIDE SEQUENCE [LARGE SCALE GENOMIC DNA]</scope>
    <source>
        <strain evidence="3">YH-07</strain>
    </source>
</reference>
<dbReference type="AlphaFoldDB" id="A0A345YFQ5"/>
<dbReference type="KEGG" id="err:DVR09_10830"/>
<feature type="region of interest" description="Disordered" evidence="1">
    <location>
        <begin position="250"/>
        <end position="280"/>
    </location>
</feature>
<evidence type="ECO:0000256" key="1">
    <source>
        <dbReference type="SAM" id="MobiDB-lite"/>
    </source>
</evidence>
<proteinExistence type="predicted"/>
<organism evidence="2 3">
    <name type="scientific">Erythrobacter aureus</name>
    <dbReference type="NCBI Taxonomy" id="2182384"/>
    <lineage>
        <taxon>Bacteria</taxon>
        <taxon>Pseudomonadati</taxon>
        <taxon>Pseudomonadota</taxon>
        <taxon>Alphaproteobacteria</taxon>
        <taxon>Sphingomonadales</taxon>
        <taxon>Erythrobacteraceae</taxon>
        <taxon>Erythrobacter/Porphyrobacter group</taxon>
        <taxon>Erythrobacter</taxon>
    </lineage>
</organism>
<feature type="compositionally biased region" description="Basic and acidic residues" evidence="1">
    <location>
        <begin position="263"/>
        <end position="280"/>
    </location>
</feature>
<dbReference type="Proteomes" id="UP000254508">
    <property type="component" value="Chromosome"/>
</dbReference>
<keyword evidence="3" id="KW-1185">Reference proteome</keyword>
<dbReference type="EMBL" id="CP031357">
    <property type="protein sequence ID" value="AXK42757.1"/>
    <property type="molecule type" value="Genomic_DNA"/>
</dbReference>
<accession>A0A345YFQ5</accession>
<evidence type="ECO:0008006" key="4">
    <source>
        <dbReference type="Google" id="ProtNLM"/>
    </source>
</evidence>